<proteinExistence type="predicted"/>
<keyword evidence="1" id="KW-1133">Transmembrane helix</keyword>
<protein>
    <submittedName>
        <fullName evidence="2">Uncharacterized protein</fullName>
    </submittedName>
</protein>
<comment type="caution">
    <text evidence="2">The sequence shown here is derived from an EMBL/GenBank/DDBJ whole genome shotgun (WGS) entry which is preliminary data.</text>
</comment>
<reference evidence="2" key="1">
    <citation type="submission" date="2018-05" db="EMBL/GenBank/DDBJ databases">
        <authorList>
            <person name="Lanie J.A."/>
            <person name="Ng W.-L."/>
            <person name="Kazmierczak K.M."/>
            <person name="Andrzejewski T.M."/>
            <person name="Davidsen T.M."/>
            <person name="Wayne K.J."/>
            <person name="Tettelin H."/>
            <person name="Glass J.I."/>
            <person name="Rusch D."/>
            <person name="Podicherti R."/>
            <person name="Tsui H.-C.T."/>
            <person name="Winkler M.E."/>
        </authorList>
    </citation>
    <scope>NUCLEOTIDE SEQUENCE</scope>
    <source>
        <strain evidence="2">ZC4RG45</strain>
    </source>
</reference>
<evidence type="ECO:0000313" key="2">
    <source>
        <dbReference type="EMBL" id="PZM98915.1"/>
    </source>
</evidence>
<organism evidence="2">
    <name type="scientific">Thermocrispum agreste</name>
    <dbReference type="NCBI Taxonomy" id="37925"/>
    <lineage>
        <taxon>Bacteria</taxon>
        <taxon>Bacillati</taxon>
        <taxon>Actinomycetota</taxon>
        <taxon>Actinomycetes</taxon>
        <taxon>Pseudonocardiales</taxon>
        <taxon>Pseudonocardiaceae</taxon>
        <taxon>Thermocrispum</taxon>
    </lineage>
</organism>
<keyword evidence="1" id="KW-0812">Transmembrane</keyword>
<feature type="transmembrane region" description="Helical" evidence="1">
    <location>
        <begin position="37"/>
        <end position="56"/>
    </location>
</feature>
<name>A0A2W4JMD4_9PSEU</name>
<feature type="transmembrane region" description="Helical" evidence="1">
    <location>
        <begin position="68"/>
        <end position="87"/>
    </location>
</feature>
<sequence>MRAYRWWYVAAAVIMAITVAAFHIAVQAGQGGAGGTAWPGLLVPVLLLGGVVYRLRVTDSPMARAERAALATAAGLSLLTVVLQAFVLADGLSVPAVAVAVLPAVPFLPLAWRAHRVLPAEPA</sequence>
<dbReference type="STRING" id="1111738.GCA_000427905_00109"/>
<feature type="transmembrane region" description="Helical" evidence="1">
    <location>
        <begin position="7"/>
        <end position="25"/>
    </location>
</feature>
<dbReference type="EMBL" id="QGUI01000204">
    <property type="protein sequence ID" value="PZM98915.1"/>
    <property type="molecule type" value="Genomic_DNA"/>
</dbReference>
<gene>
    <name evidence="2" type="ORF">DIU77_06910</name>
</gene>
<keyword evidence="1" id="KW-0472">Membrane</keyword>
<accession>A0A2W4JMD4</accession>
<evidence type="ECO:0000256" key="1">
    <source>
        <dbReference type="SAM" id="Phobius"/>
    </source>
</evidence>
<feature type="transmembrane region" description="Helical" evidence="1">
    <location>
        <begin position="93"/>
        <end position="112"/>
    </location>
</feature>
<dbReference type="AlphaFoldDB" id="A0A2W4JMD4"/>